<feature type="transmembrane region" description="Helical" evidence="1">
    <location>
        <begin position="12"/>
        <end position="30"/>
    </location>
</feature>
<gene>
    <name evidence="2" type="ORF">TNO010_130002</name>
</gene>
<evidence type="ECO:0000313" key="2">
    <source>
        <dbReference type="EMBL" id="SOS58489.1"/>
    </source>
</evidence>
<keyword evidence="1" id="KW-1133">Transmembrane helix</keyword>
<accession>A0A2I2LDV6</accession>
<dbReference type="EMBL" id="OENE01000005">
    <property type="protein sequence ID" value="SOS58489.1"/>
    <property type="molecule type" value="Genomic_DNA"/>
</dbReference>
<protein>
    <submittedName>
        <fullName evidence="2">Uncharacterized protein</fullName>
    </submittedName>
</protein>
<organism evidence="2 3">
    <name type="scientific">Tenacibaculum finnmarkense genomovar ulcerans</name>
    <dbReference type="NCBI Taxonomy" id="2781388"/>
    <lineage>
        <taxon>Bacteria</taxon>
        <taxon>Pseudomonadati</taxon>
        <taxon>Bacteroidota</taxon>
        <taxon>Flavobacteriia</taxon>
        <taxon>Flavobacteriales</taxon>
        <taxon>Flavobacteriaceae</taxon>
        <taxon>Tenacibaculum</taxon>
        <taxon>Tenacibaculum finnmarkense</taxon>
    </lineage>
</organism>
<proteinExistence type="predicted"/>
<dbReference type="AlphaFoldDB" id="A0A2I2LDV6"/>
<keyword evidence="1" id="KW-0472">Membrane</keyword>
<dbReference type="Proteomes" id="UP000490060">
    <property type="component" value="Unassembled WGS sequence"/>
</dbReference>
<evidence type="ECO:0000313" key="3">
    <source>
        <dbReference type="Proteomes" id="UP000490060"/>
    </source>
</evidence>
<keyword evidence="1" id="KW-0812">Transmembrane</keyword>
<sequence length="179" mass="21324">MEKKKVNKISDYVFNILLIIITAFLTFIYSSNLNKKERESNRIKESIISLLDNTVQYADYSTVDWKKIDTLYYKPYNCDWEFTFENLVLDKNFPSSELCKEWHLLQNAKKDFHIKATRARTISTVETRKAILNVESSFDSVFLNFTKDVYYMRSFIDNYNPIMSRAFNDLELKIQSELK</sequence>
<reference evidence="2 3" key="1">
    <citation type="submission" date="2017-11" db="EMBL/GenBank/DDBJ databases">
        <authorList>
            <person name="Duchaud E."/>
        </authorList>
    </citation>
    <scope>NUCLEOTIDE SEQUENCE [LARGE SCALE GENOMIC DNA]</scope>
    <source>
        <strain evidence="2 3">TNO010</strain>
    </source>
</reference>
<evidence type="ECO:0000256" key="1">
    <source>
        <dbReference type="SAM" id="Phobius"/>
    </source>
</evidence>
<dbReference type="RefSeq" id="WP_172504946.1">
    <property type="nucleotide sequence ID" value="NZ_OENE01000005.1"/>
</dbReference>
<name>A0A2I2LDV6_9FLAO</name>